<dbReference type="InterPro" id="IPR003661">
    <property type="entry name" value="HisK_dim/P_dom"/>
</dbReference>
<feature type="domain" description="Response regulatory" evidence="8">
    <location>
        <begin position="527"/>
        <end position="642"/>
    </location>
</feature>
<dbReference type="SUPFAM" id="SSF52172">
    <property type="entry name" value="CheY-like"/>
    <property type="match status" value="2"/>
</dbReference>
<keyword evidence="3 5" id="KW-0597">Phosphoprotein</keyword>
<dbReference type="InterPro" id="IPR005467">
    <property type="entry name" value="His_kinase_dom"/>
</dbReference>
<dbReference type="Gene3D" id="1.10.287.130">
    <property type="match status" value="1"/>
</dbReference>
<gene>
    <name evidence="9" type="ORF">CWS31_012445</name>
</gene>
<dbReference type="CDD" id="cd00082">
    <property type="entry name" value="HisKA"/>
    <property type="match status" value="1"/>
</dbReference>
<dbReference type="InterPro" id="IPR001789">
    <property type="entry name" value="Sig_transdc_resp-reg_receiver"/>
</dbReference>
<dbReference type="PANTHER" id="PTHR45339:SF1">
    <property type="entry name" value="HYBRID SIGNAL TRANSDUCTION HISTIDINE KINASE J"/>
    <property type="match status" value="1"/>
</dbReference>
<dbReference type="PRINTS" id="PR00344">
    <property type="entry name" value="BCTRLSENSOR"/>
</dbReference>
<evidence type="ECO:0000259" key="8">
    <source>
        <dbReference type="PROSITE" id="PS50110"/>
    </source>
</evidence>
<feature type="modified residue" description="4-aspartylphosphate" evidence="5">
    <location>
        <position position="576"/>
    </location>
</feature>
<dbReference type="InterPro" id="IPR036890">
    <property type="entry name" value="HATPase_C_sf"/>
</dbReference>
<dbReference type="Gene3D" id="3.30.565.10">
    <property type="entry name" value="Histidine kinase-like ATPase, C-terminal domain"/>
    <property type="match status" value="1"/>
</dbReference>
<dbReference type="EC" id="2.7.13.3" evidence="2"/>
<evidence type="ECO:0000256" key="5">
    <source>
        <dbReference type="PROSITE-ProRule" id="PRU00169"/>
    </source>
</evidence>
<comment type="catalytic activity">
    <reaction evidence="1">
        <text>ATP + protein L-histidine = ADP + protein N-phospho-L-histidine.</text>
        <dbReference type="EC" id="2.7.13.3"/>
    </reaction>
</comment>
<dbReference type="SMART" id="SM00448">
    <property type="entry name" value="REC"/>
    <property type="match status" value="2"/>
</dbReference>
<evidence type="ECO:0000256" key="3">
    <source>
        <dbReference type="ARBA" id="ARBA00022553"/>
    </source>
</evidence>
<keyword evidence="6" id="KW-0472">Membrane</keyword>
<dbReference type="InterPro" id="IPR011006">
    <property type="entry name" value="CheY-like_superfamily"/>
</dbReference>
<protein>
    <recommendedName>
        <fullName evidence="2">histidine kinase</fullName>
        <ecNumber evidence="2">2.7.13.3</ecNumber>
    </recommendedName>
</protein>
<dbReference type="CDD" id="cd17546">
    <property type="entry name" value="REC_hyHK_CKI1_RcsC-like"/>
    <property type="match status" value="1"/>
</dbReference>
<evidence type="ECO:0000256" key="6">
    <source>
        <dbReference type="SAM" id="Phobius"/>
    </source>
</evidence>
<dbReference type="PROSITE" id="PS50110">
    <property type="entry name" value="RESPONSE_REGULATORY"/>
    <property type="match status" value="2"/>
</dbReference>
<feature type="modified residue" description="4-aspartylphosphate" evidence="5">
    <location>
        <position position="730"/>
    </location>
</feature>
<dbReference type="CDD" id="cd16922">
    <property type="entry name" value="HATPase_EvgS-ArcB-TorS-like"/>
    <property type="match status" value="1"/>
</dbReference>
<dbReference type="Pfam" id="PF02518">
    <property type="entry name" value="HATPase_c"/>
    <property type="match status" value="1"/>
</dbReference>
<organism evidence="9 10">
    <name type="scientific">Colwellia echini</name>
    <dbReference type="NCBI Taxonomy" id="1982103"/>
    <lineage>
        <taxon>Bacteria</taxon>
        <taxon>Pseudomonadati</taxon>
        <taxon>Pseudomonadota</taxon>
        <taxon>Gammaproteobacteria</taxon>
        <taxon>Alteromonadales</taxon>
        <taxon>Colwelliaceae</taxon>
        <taxon>Colwellia</taxon>
    </lineage>
</organism>
<dbReference type="SUPFAM" id="SSF47384">
    <property type="entry name" value="Homodimeric domain of signal transducing histidine kinase"/>
    <property type="match status" value="1"/>
</dbReference>
<dbReference type="PROSITE" id="PS50109">
    <property type="entry name" value="HIS_KIN"/>
    <property type="match status" value="1"/>
</dbReference>
<evidence type="ECO:0000256" key="2">
    <source>
        <dbReference type="ARBA" id="ARBA00012438"/>
    </source>
</evidence>
<dbReference type="PANTHER" id="PTHR45339">
    <property type="entry name" value="HYBRID SIGNAL TRANSDUCTION HISTIDINE KINASE J"/>
    <property type="match status" value="1"/>
</dbReference>
<feature type="domain" description="Response regulatory" evidence="8">
    <location>
        <begin position="681"/>
        <end position="797"/>
    </location>
</feature>
<feature type="domain" description="Histidine kinase" evidence="7">
    <location>
        <begin position="270"/>
        <end position="504"/>
    </location>
</feature>
<sequence length="800" mass="91606">MSKLKFAPETLCILLFILCSMIWSYATRKYEELNVQLNDLTQLQTLLTEHKVQLLSANFSDQLHYDNFSQLQSQIETINHNESVSEYLHLLLNDYTQISLSYIQLVTMIKTSQRLLSNDHKFQENQINFLIDDMRVQLFNFIISPTSTHKKLAYDLLAKIEEKNKKEEPPQYLELFKLHYLFVLDNYESTRAFRQQLMNMPVLDQIITSISEQHNRIIKVQNYRYIGGFGSLIAIFLIFLIILKRQQYVLKVTSKAYQNAAEVKTQFLANMSHEIRTPMTGIIGLLDLCLQTKLDEEQESYLKKVQFSAHSLLTIINDILDFSKIESGQLAIESIPFEHNKVIDSLNVMLGHIAEEKHIELIFDLDPKMPKIVIGDPVRLTQILLNLLSNAVKFTEEGHVILRSTLLFDSEDENNHDVKDNTIKNPTRILYQIEDTGIGLSQDNQTKLFKRFSQADESTTRKYGGTGLGLAISKLLIDSMSGDIKVESQLGKGSTFSIFLPLIIDSTANMSDKTMLVEPNNIHKGLRMILLEDNEMTQCVLSKMADYCGVELDICNTVKEASRLCHNHQYDIALIDWSLQGETGLDFVLSIRQESYCPRFLVICSAFSKSYIEQHSNFSFNLHYLAKPLTLISFIQVLDLYLMPEDNTIVESSNNDKNINVSKRLDNENKIQLGDENEQQNILLVEDNQINQIIATKLLASLGFNVDVAKDGREAIDMISTNTYPVVLMDIQMPIMGGVEATIELRKTFSEEHLKIIALTANVTAEEVDYYASIGMNGHLGKPYEVDKIKEILMRYYRVC</sequence>
<evidence type="ECO:0000313" key="10">
    <source>
        <dbReference type="Proteomes" id="UP000815846"/>
    </source>
</evidence>
<keyword evidence="4" id="KW-0902">Two-component regulatory system</keyword>
<feature type="transmembrane region" description="Helical" evidence="6">
    <location>
        <begin position="6"/>
        <end position="26"/>
    </location>
</feature>
<dbReference type="EMBL" id="PJAI02000014">
    <property type="protein sequence ID" value="TYK65098.1"/>
    <property type="molecule type" value="Genomic_DNA"/>
</dbReference>
<dbReference type="Pfam" id="PF00512">
    <property type="entry name" value="HisKA"/>
    <property type="match status" value="1"/>
</dbReference>
<keyword evidence="6" id="KW-1133">Transmembrane helix</keyword>
<accession>A0ABY3MV57</accession>
<dbReference type="SMART" id="SM00388">
    <property type="entry name" value="HisKA"/>
    <property type="match status" value="1"/>
</dbReference>
<dbReference type="Gene3D" id="3.40.50.2300">
    <property type="match status" value="2"/>
</dbReference>
<evidence type="ECO:0000256" key="4">
    <source>
        <dbReference type="ARBA" id="ARBA00023012"/>
    </source>
</evidence>
<dbReference type="SMART" id="SM00387">
    <property type="entry name" value="HATPase_c"/>
    <property type="match status" value="1"/>
</dbReference>
<dbReference type="RefSeq" id="WP_101343567.1">
    <property type="nucleotide sequence ID" value="NZ_PJAI02000014.1"/>
</dbReference>
<dbReference type="InterPro" id="IPR003594">
    <property type="entry name" value="HATPase_dom"/>
</dbReference>
<evidence type="ECO:0000259" key="7">
    <source>
        <dbReference type="PROSITE" id="PS50109"/>
    </source>
</evidence>
<dbReference type="SUPFAM" id="SSF55874">
    <property type="entry name" value="ATPase domain of HSP90 chaperone/DNA topoisomerase II/histidine kinase"/>
    <property type="match status" value="1"/>
</dbReference>
<name>A0ABY3MV57_9GAMM</name>
<comment type="caution">
    <text evidence="9">The sequence shown here is derived from an EMBL/GenBank/DDBJ whole genome shotgun (WGS) entry which is preliminary data.</text>
</comment>
<feature type="transmembrane region" description="Helical" evidence="6">
    <location>
        <begin position="223"/>
        <end position="243"/>
    </location>
</feature>
<evidence type="ECO:0000313" key="9">
    <source>
        <dbReference type="EMBL" id="TYK65098.1"/>
    </source>
</evidence>
<reference evidence="9 10" key="1">
    <citation type="submission" date="2019-08" db="EMBL/GenBank/DDBJ databases">
        <title>Microbe sample from Colwellia echini.</title>
        <authorList>
            <person name="Christiansen L."/>
            <person name="Pathiraja D."/>
            <person name="Schultz-Johansen M."/>
            <person name="Choi I.-G."/>
            <person name="Stougaard P."/>
        </authorList>
    </citation>
    <scope>NUCLEOTIDE SEQUENCE [LARGE SCALE GENOMIC DNA]</scope>
    <source>
        <strain evidence="9 10">A3</strain>
    </source>
</reference>
<evidence type="ECO:0000256" key="1">
    <source>
        <dbReference type="ARBA" id="ARBA00000085"/>
    </source>
</evidence>
<keyword evidence="10" id="KW-1185">Reference proteome</keyword>
<keyword evidence="6" id="KW-0812">Transmembrane</keyword>
<dbReference type="Pfam" id="PF00072">
    <property type="entry name" value="Response_reg"/>
    <property type="match status" value="2"/>
</dbReference>
<dbReference type="InterPro" id="IPR036097">
    <property type="entry name" value="HisK_dim/P_sf"/>
</dbReference>
<proteinExistence type="predicted"/>
<dbReference type="Proteomes" id="UP000815846">
    <property type="component" value="Unassembled WGS sequence"/>
</dbReference>
<dbReference type="InterPro" id="IPR004358">
    <property type="entry name" value="Sig_transdc_His_kin-like_C"/>
</dbReference>